<evidence type="ECO:0000256" key="2">
    <source>
        <dbReference type="ARBA" id="ARBA00022729"/>
    </source>
</evidence>
<keyword evidence="3 9" id="KW-0378">Hydrolase</keyword>
<keyword evidence="10" id="KW-1185">Reference proteome</keyword>
<keyword evidence="2" id="KW-0732">Signal</keyword>
<evidence type="ECO:0000259" key="8">
    <source>
        <dbReference type="Pfam" id="PF00768"/>
    </source>
</evidence>
<dbReference type="Proteomes" id="UP001596083">
    <property type="component" value="Unassembled WGS sequence"/>
</dbReference>
<dbReference type="InterPro" id="IPR018044">
    <property type="entry name" value="Peptidase_S11"/>
</dbReference>
<accession>A0ABW0Z308</accession>
<dbReference type="GO" id="GO:0004180">
    <property type="term" value="F:carboxypeptidase activity"/>
    <property type="evidence" value="ECO:0007669"/>
    <property type="project" value="UniProtKB-KW"/>
</dbReference>
<dbReference type="InterPro" id="IPR001967">
    <property type="entry name" value="Peptidase_S11_N"/>
</dbReference>
<name>A0ABW0Z308_9ACTN</name>
<proteinExistence type="inferred from homology"/>
<keyword evidence="9" id="KW-0645">Protease</keyword>
<dbReference type="PRINTS" id="PR00725">
    <property type="entry name" value="DADACBPTASE1"/>
</dbReference>
<keyword evidence="4" id="KW-0133">Cell shape</keyword>
<keyword evidence="9" id="KW-0121">Carboxypeptidase</keyword>
<evidence type="ECO:0000256" key="3">
    <source>
        <dbReference type="ARBA" id="ARBA00022801"/>
    </source>
</evidence>
<comment type="caution">
    <text evidence="9">The sequence shown here is derived from an EMBL/GenBank/DDBJ whole genome shotgun (WGS) entry which is preliminary data.</text>
</comment>
<keyword evidence="6" id="KW-0961">Cell wall biogenesis/degradation</keyword>
<dbReference type="Pfam" id="PF00768">
    <property type="entry name" value="Peptidase_S11"/>
    <property type="match status" value="1"/>
</dbReference>
<sequence>MERPGGEAVRRRWGARLVATAAAVAVVFPAPLARAGAAVAAPPGVGAKGAFLLDATADRALWGKEADVRRQMASTAKIMTAVVVLDGHGAALDRRISIKQSYRDYVVRTGASTADLRTGDELTARQLLYGLMLPSGCDAAYALADAFGEGRTEAARTASFVDAMNKKAAELGLRNTRFDSFDGLSSSSRNYSTPRDLARLSRHAMAGHTFTAVMSAMSTHQKAANVSRTYTWYNTNKLLGSYSGVIGIKTGSTSAAGPCLVFAARREKKTVIGVVLNDPTSRYPDAARMLDYAFGKHTPLKLRQLPPAAHED</sequence>
<reference evidence="10" key="1">
    <citation type="journal article" date="2019" name="Int. J. Syst. Evol. Microbiol.">
        <title>The Global Catalogue of Microorganisms (GCM) 10K type strain sequencing project: providing services to taxonomists for standard genome sequencing and annotation.</title>
        <authorList>
            <consortium name="The Broad Institute Genomics Platform"/>
            <consortium name="The Broad Institute Genome Sequencing Center for Infectious Disease"/>
            <person name="Wu L."/>
            <person name="Ma J."/>
        </authorList>
    </citation>
    <scope>NUCLEOTIDE SEQUENCE [LARGE SCALE GENOMIC DNA]</scope>
    <source>
        <strain evidence="10">CGMCC 4.7304</strain>
    </source>
</reference>
<evidence type="ECO:0000256" key="1">
    <source>
        <dbReference type="ARBA" id="ARBA00007164"/>
    </source>
</evidence>
<dbReference type="RefSeq" id="WP_390316724.1">
    <property type="nucleotide sequence ID" value="NZ_JBHSPB010000008.1"/>
</dbReference>
<keyword evidence="5" id="KW-0573">Peptidoglycan synthesis</keyword>
<evidence type="ECO:0000256" key="6">
    <source>
        <dbReference type="ARBA" id="ARBA00023316"/>
    </source>
</evidence>
<dbReference type="PANTHER" id="PTHR21581:SF33">
    <property type="entry name" value="D-ALANYL-D-ALANINE CARBOXYPEPTIDASE DACB"/>
    <property type="match status" value="1"/>
</dbReference>
<evidence type="ECO:0000256" key="7">
    <source>
        <dbReference type="RuleBase" id="RU004016"/>
    </source>
</evidence>
<evidence type="ECO:0000313" key="9">
    <source>
        <dbReference type="EMBL" id="MFC5721434.1"/>
    </source>
</evidence>
<evidence type="ECO:0000256" key="4">
    <source>
        <dbReference type="ARBA" id="ARBA00022960"/>
    </source>
</evidence>
<dbReference type="InterPro" id="IPR012338">
    <property type="entry name" value="Beta-lactam/transpept-like"/>
</dbReference>
<gene>
    <name evidence="9" type="ORF">ACFP1Z_14775</name>
</gene>
<comment type="similarity">
    <text evidence="1 7">Belongs to the peptidase S11 family.</text>
</comment>
<evidence type="ECO:0000313" key="10">
    <source>
        <dbReference type="Proteomes" id="UP001596083"/>
    </source>
</evidence>
<organism evidence="9 10">
    <name type="scientific">Streptomyces gamaensis</name>
    <dbReference type="NCBI Taxonomy" id="1763542"/>
    <lineage>
        <taxon>Bacteria</taxon>
        <taxon>Bacillati</taxon>
        <taxon>Actinomycetota</taxon>
        <taxon>Actinomycetes</taxon>
        <taxon>Kitasatosporales</taxon>
        <taxon>Streptomycetaceae</taxon>
        <taxon>Streptomyces</taxon>
    </lineage>
</organism>
<dbReference type="EMBL" id="JBHSPB010000008">
    <property type="protein sequence ID" value="MFC5721434.1"/>
    <property type="molecule type" value="Genomic_DNA"/>
</dbReference>
<dbReference type="Gene3D" id="3.40.710.10">
    <property type="entry name" value="DD-peptidase/beta-lactamase superfamily"/>
    <property type="match status" value="1"/>
</dbReference>
<dbReference type="SUPFAM" id="SSF56601">
    <property type="entry name" value="beta-lactamase/transpeptidase-like"/>
    <property type="match status" value="1"/>
</dbReference>
<evidence type="ECO:0000256" key="5">
    <source>
        <dbReference type="ARBA" id="ARBA00022984"/>
    </source>
</evidence>
<protein>
    <submittedName>
        <fullName evidence="9">D-alanyl-D-alanine carboxypeptidase family protein</fullName>
        <ecNumber evidence="9">3.4.-.-</ecNumber>
    </submittedName>
</protein>
<feature type="domain" description="Peptidase S11 D-alanyl-D-alanine carboxypeptidase A N-terminal" evidence="8">
    <location>
        <begin position="40"/>
        <end position="279"/>
    </location>
</feature>
<dbReference type="EC" id="3.4.-.-" evidence="9"/>
<dbReference type="PANTHER" id="PTHR21581">
    <property type="entry name" value="D-ALANYL-D-ALANINE CARBOXYPEPTIDASE"/>
    <property type="match status" value="1"/>
</dbReference>